<dbReference type="Proteomes" id="UP001057134">
    <property type="component" value="Chromosome"/>
</dbReference>
<dbReference type="EC" id="3.2.1.185" evidence="4"/>
<feature type="domain" description="Non-reducing end beta-L-arabinofuranosidase-like GH127 middle" evidence="2">
    <location>
        <begin position="448"/>
        <end position="544"/>
    </location>
</feature>
<keyword evidence="4" id="KW-0326">Glycosidase</keyword>
<keyword evidence="4" id="KW-0378">Hydrolase</keyword>
<reference evidence="4" key="1">
    <citation type="submission" date="2018-02" db="EMBL/GenBank/DDBJ databases">
        <authorList>
            <person name="Kim S.-K."/>
            <person name="Jung H.-I."/>
            <person name="Lee S.-W."/>
        </authorList>
    </citation>
    <scope>NUCLEOTIDE SEQUENCE</scope>
    <source>
        <strain evidence="4">SK3146</strain>
    </source>
</reference>
<gene>
    <name evidence="4" type="primary">hypBA1</name>
    <name evidence="4" type="ORF">SK3146_06828</name>
</gene>
<evidence type="ECO:0000313" key="4">
    <source>
        <dbReference type="EMBL" id="UQZ87526.1"/>
    </source>
</evidence>
<dbReference type="InterPro" id="IPR008928">
    <property type="entry name" value="6-hairpin_glycosidase_sf"/>
</dbReference>
<dbReference type="EMBL" id="CP027059">
    <property type="protein sequence ID" value="UQZ87526.1"/>
    <property type="molecule type" value="Genomic_DNA"/>
</dbReference>
<protein>
    <submittedName>
        <fullName evidence="4">Non-reducing end beta-L-arabinofuranosidase</fullName>
        <ecNumber evidence="4">3.2.1.185</ecNumber>
    </submittedName>
</protein>
<dbReference type="InterPro" id="IPR049174">
    <property type="entry name" value="Beta-AFase-like"/>
</dbReference>
<reference evidence="4" key="2">
    <citation type="journal article" date="2021" name="J Anim Sci Technol">
        <title>Complete genome sequence of Paenibacillus konkukensis sp. nov. SK3146 as a potential probiotic strain.</title>
        <authorList>
            <person name="Jung H.I."/>
            <person name="Park S."/>
            <person name="Niu K.M."/>
            <person name="Lee S.W."/>
            <person name="Kothari D."/>
            <person name="Yi K.J."/>
            <person name="Kim S.K."/>
        </authorList>
    </citation>
    <scope>NUCLEOTIDE SEQUENCE</scope>
    <source>
        <strain evidence="4">SK3146</strain>
    </source>
</reference>
<dbReference type="RefSeq" id="WP_249862981.1">
    <property type="nucleotide sequence ID" value="NZ_CP027059.1"/>
</dbReference>
<dbReference type="PANTHER" id="PTHR43465:SF2">
    <property type="entry name" value="DUF1680 DOMAIN PROTEIN (AFU_ORTHOLOGUE AFUA_1G08910)"/>
    <property type="match status" value="1"/>
</dbReference>
<feature type="domain" description="Non-reducing end beta-L-arabinofuranosidase-like GH127 C-terminal" evidence="3">
    <location>
        <begin position="546"/>
        <end position="659"/>
    </location>
</feature>
<sequence length="662" mass="74704">MEKTTKPLKTFMKPASLKQVRMTDTFWSSRQRNVTETVVPYQWDALNDAIPGAEPSHTIENFRLAAKEAEGEYYGMVFQDSDLGKWLETVGFVLSTQPDPQLERIADEVIDLLGRAQQPDGYLNTYYTVKEPGKRWTNLRDNHELYCAGHLMEAAVSYYEATGKRKFLDIMSRYADYIAEVFGRDDGQKRGYDGHPEIELALIKLARATGNDAYMELSKFFVDERGQQPHFFDLEADERIAAGDLRRDTPGQKKRLYDYFQAHLPVREQRTAEGHSVRAVYLYSAMAELAAQYGDEQLMNACKELWQDTVRRKMYVTGGIGSSAFEERFTVPFDLPNDRAYTETCAAIGLMFWAQRMLQIEKDRQYTDVMELALFNGVMSGISLDGKSYFYVNPLEVWPSAADFRNDMKSVKVTRQPWFGCACCPPNIARLIASLGQYLYSQQEDGGEIYVHLYAGSEFEAEVNGNQVRLSQQTNYPWDGQVTLEVTPAEPCEFTVALRIPGWCRQAAIRVDGQEADAAAHDNGYVKLRRVWQPGVRIELSLDMPVERMYSSPLVPANAGKAALQRGPVVYCLEEADNGANLHDIAIAADAEFDVHFDEKLLGGVAVLSGIGTRSVVPAESGQALYTTQSYSRTAVPITAIPYFAWSNRSRGEMTVWIRENG</sequence>
<organism evidence="4 5">
    <name type="scientific">Paenibacillus konkukensis</name>
    <dbReference type="NCBI Taxonomy" id="2020716"/>
    <lineage>
        <taxon>Bacteria</taxon>
        <taxon>Bacillati</taxon>
        <taxon>Bacillota</taxon>
        <taxon>Bacilli</taxon>
        <taxon>Bacillales</taxon>
        <taxon>Paenibacillaceae</taxon>
        <taxon>Paenibacillus</taxon>
    </lineage>
</organism>
<dbReference type="Pfam" id="PF20737">
    <property type="entry name" value="Glyco_hydro127C"/>
    <property type="match status" value="1"/>
</dbReference>
<dbReference type="InterPro" id="IPR049046">
    <property type="entry name" value="Beta-AFase-like_GH127_middle"/>
</dbReference>
<feature type="domain" description="Non-reducing end beta-L-arabinofuranosidase-like GH127 catalytic" evidence="1">
    <location>
        <begin position="19"/>
        <end position="436"/>
    </location>
</feature>
<name>A0ABY4RXY8_9BACL</name>
<dbReference type="InterPro" id="IPR049049">
    <property type="entry name" value="Beta-AFase-like_GH127_C"/>
</dbReference>
<dbReference type="InterPro" id="IPR012878">
    <property type="entry name" value="Beta-AFase-like_GH127_cat"/>
</dbReference>
<evidence type="ECO:0000313" key="5">
    <source>
        <dbReference type="Proteomes" id="UP001057134"/>
    </source>
</evidence>
<evidence type="ECO:0000259" key="1">
    <source>
        <dbReference type="Pfam" id="PF07944"/>
    </source>
</evidence>
<evidence type="ECO:0000259" key="2">
    <source>
        <dbReference type="Pfam" id="PF20736"/>
    </source>
</evidence>
<dbReference type="Pfam" id="PF07944">
    <property type="entry name" value="Beta-AFase-like_GH127_cat"/>
    <property type="match status" value="1"/>
</dbReference>
<dbReference type="GO" id="GO:0102478">
    <property type="term" value="F:beta-L-arabinofuranosidase activity"/>
    <property type="evidence" value="ECO:0007669"/>
    <property type="project" value="UniProtKB-EC"/>
</dbReference>
<dbReference type="SUPFAM" id="SSF48208">
    <property type="entry name" value="Six-hairpin glycosidases"/>
    <property type="match status" value="1"/>
</dbReference>
<keyword evidence="5" id="KW-1185">Reference proteome</keyword>
<dbReference type="PANTHER" id="PTHR43465">
    <property type="entry name" value="DUF1680 DOMAIN PROTEIN (AFU_ORTHOLOGUE AFUA_1G08910)"/>
    <property type="match status" value="1"/>
</dbReference>
<dbReference type="Pfam" id="PF20736">
    <property type="entry name" value="Glyco_hydro127M"/>
    <property type="match status" value="1"/>
</dbReference>
<accession>A0ABY4RXY8</accession>
<proteinExistence type="predicted"/>
<evidence type="ECO:0000259" key="3">
    <source>
        <dbReference type="Pfam" id="PF20737"/>
    </source>
</evidence>